<organism evidence="3 4">
    <name type="scientific">Faecalibacterium gallinarum</name>
    <dbReference type="NCBI Taxonomy" id="2903556"/>
    <lineage>
        <taxon>Bacteria</taxon>
        <taxon>Bacillati</taxon>
        <taxon>Bacillota</taxon>
        <taxon>Clostridia</taxon>
        <taxon>Eubacteriales</taxon>
        <taxon>Oscillospiraceae</taxon>
        <taxon>Faecalibacterium</taxon>
    </lineage>
</organism>
<keyword evidence="4" id="KW-1185">Reference proteome</keyword>
<dbReference type="PANTHER" id="PTHR43054:SF1">
    <property type="entry name" value="SCYLLO-INOSITOL 2-DEHYDROGENASE (NADP(+)) IOLU"/>
    <property type="match status" value="1"/>
</dbReference>
<dbReference type="GO" id="GO:0000166">
    <property type="term" value="F:nucleotide binding"/>
    <property type="evidence" value="ECO:0007669"/>
    <property type="project" value="InterPro"/>
</dbReference>
<comment type="caution">
    <text evidence="3">The sequence shown here is derived from an EMBL/GenBank/DDBJ whole genome shotgun (WGS) entry which is preliminary data.</text>
</comment>
<dbReference type="Gene3D" id="3.40.50.720">
    <property type="entry name" value="NAD(P)-binding Rossmann-like Domain"/>
    <property type="match status" value="1"/>
</dbReference>
<dbReference type="Pfam" id="PF01408">
    <property type="entry name" value="GFO_IDH_MocA"/>
    <property type="match status" value="1"/>
</dbReference>
<accession>A0AA37IWB1</accession>
<dbReference type="Gene3D" id="3.30.360.10">
    <property type="entry name" value="Dihydrodipicolinate Reductase, domain 2"/>
    <property type="match status" value="1"/>
</dbReference>
<dbReference type="SUPFAM" id="SSF51735">
    <property type="entry name" value="NAD(P)-binding Rossmann-fold domains"/>
    <property type="match status" value="1"/>
</dbReference>
<protein>
    <recommendedName>
        <fullName evidence="5">Gfo/Idh/MocA family oxidoreductase</fullName>
    </recommendedName>
</protein>
<reference evidence="3" key="1">
    <citation type="journal article" date="2022" name="Int. J. Syst. Evol. Microbiol.">
        <title>Genome-based, phenotypic and chemotaxonomic classification of Faecalibacterium strains: proposal of three novel species Faecalibacterium duncaniae sp. nov., Faecalibacterium hattorii sp. nov. and Faecalibacterium gallinarum sp. nov. .</title>
        <authorList>
            <person name="Sakamoto M."/>
            <person name="Sakurai N."/>
            <person name="Tanno H."/>
            <person name="Iino T."/>
            <person name="Ohkuma M."/>
            <person name="Endo A."/>
        </authorList>
    </citation>
    <scope>NUCLEOTIDE SEQUENCE</scope>
    <source>
        <strain evidence="3">JCM 17207</strain>
    </source>
</reference>
<dbReference type="InterPro" id="IPR036291">
    <property type="entry name" value="NAD(P)-bd_dom_sf"/>
</dbReference>
<evidence type="ECO:0008006" key="5">
    <source>
        <dbReference type="Google" id="ProtNLM"/>
    </source>
</evidence>
<dbReference type="Proteomes" id="UP001055185">
    <property type="component" value="Unassembled WGS sequence"/>
</dbReference>
<dbReference type="RefSeq" id="WP_238315479.1">
    <property type="nucleotide sequence ID" value="NZ_BQKV01000003.1"/>
</dbReference>
<name>A0AA37IWB1_9FIRM</name>
<gene>
    <name evidence="3" type="ORF">JCM17207_00790</name>
</gene>
<dbReference type="EMBL" id="BQKV01000003">
    <property type="protein sequence ID" value="GJN63454.1"/>
    <property type="molecule type" value="Genomic_DNA"/>
</dbReference>
<dbReference type="AlphaFoldDB" id="A0AA37IWB1"/>
<sequence>MKIGIIGTSFILASILPQMKRAGMELGAVCSRREETGRALAAEHGIPAVYTQLEEMLADPALDWIYVCTPNSLHYPQAKAALEAGKNVLCEKPMVPTEGQARELSALAREKGLWLFETAATAYHPNYQLIRRRLPELGDIQAALCWFCQYSSRYQALLDGQNPNVFNPAFAGGALMDLNLYNIHFAVGLWGPPQGVKYLAHTHTNGIDTHGLALLEYPGFVCQCMGAKDGQGKNEVQIVGEKGYLRVTPGASNCQKVEFSLRGREPEVIELPENGWHYEMQAIAGMVARGDRAECDRLLEVSCQVARVLEEARRDAGLGF</sequence>
<evidence type="ECO:0000259" key="1">
    <source>
        <dbReference type="Pfam" id="PF01408"/>
    </source>
</evidence>
<dbReference type="Pfam" id="PF22725">
    <property type="entry name" value="GFO_IDH_MocA_C3"/>
    <property type="match status" value="1"/>
</dbReference>
<evidence type="ECO:0000313" key="4">
    <source>
        <dbReference type="Proteomes" id="UP001055185"/>
    </source>
</evidence>
<dbReference type="InterPro" id="IPR000683">
    <property type="entry name" value="Gfo/Idh/MocA-like_OxRdtase_N"/>
</dbReference>
<dbReference type="InterPro" id="IPR055170">
    <property type="entry name" value="GFO_IDH_MocA-like_dom"/>
</dbReference>
<feature type="domain" description="Gfo/Idh/MocA-like oxidoreductase N-terminal" evidence="1">
    <location>
        <begin position="1"/>
        <end position="115"/>
    </location>
</feature>
<evidence type="ECO:0000313" key="3">
    <source>
        <dbReference type="EMBL" id="GJN63454.1"/>
    </source>
</evidence>
<evidence type="ECO:0000259" key="2">
    <source>
        <dbReference type="Pfam" id="PF22725"/>
    </source>
</evidence>
<dbReference type="PANTHER" id="PTHR43054">
    <property type="match status" value="1"/>
</dbReference>
<dbReference type="SUPFAM" id="SSF55347">
    <property type="entry name" value="Glyceraldehyde-3-phosphate dehydrogenase-like, C-terminal domain"/>
    <property type="match status" value="1"/>
</dbReference>
<proteinExistence type="predicted"/>
<feature type="domain" description="GFO/IDH/MocA-like oxidoreductase" evidence="2">
    <location>
        <begin position="136"/>
        <end position="246"/>
    </location>
</feature>